<dbReference type="RefSeq" id="WP_270077255.1">
    <property type="nucleotide sequence ID" value="NZ_CP115174.1"/>
</dbReference>
<reference evidence="2 3" key="1">
    <citation type="submission" date="2022-12" db="EMBL/GenBank/DDBJ databases">
        <title>Sphingomonas abieness sp. nov., an endophytic bacterium isolated from Abies koreana.</title>
        <authorList>
            <person name="Jiang L."/>
            <person name="Lee J."/>
        </authorList>
    </citation>
    <scope>NUCLEOTIDE SEQUENCE [LARGE SCALE GENOMIC DNA]</scope>
    <source>
        <strain evidence="3">PAMB 00755</strain>
    </source>
</reference>
<protein>
    <submittedName>
        <fullName evidence="2">SufD family Fe-S cluster assembly protein</fullName>
    </submittedName>
</protein>
<evidence type="ECO:0000259" key="1">
    <source>
        <dbReference type="Pfam" id="PF01458"/>
    </source>
</evidence>
<gene>
    <name evidence="2" type="ORF">PBT88_00195</name>
</gene>
<evidence type="ECO:0000313" key="3">
    <source>
        <dbReference type="Proteomes" id="UP001210865"/>
    </source>
</evidence>
<keyword evidence="3" id="KW-1185">Reference proteome</keyword>
<accession>A0ABY7NM71</accession>
<proteinExistence type="predicted"/>
<dbReference type="Proteomes" id="UP001210865">
    <property type="component" value="Chromosome"/>
</dbReference>
<evidence type="ECO:0000313" key="2">
    <source>
        <dbReference type="EMBL" id="WBO22613.1"/>
    </source>
</evidence>
<name>A0ABY7NM71_9SPHN</name>
<dbReference type="InterPro" id="IPR055346">
    <property type="entry name" value="Fe-S_cluster_assembly_SufBD"/>
</dbReference>
<dbReference type="EMBL" id="CP115174">
    <property type="protein sequence ID" value="WBO22613.1"/>
    <property type="molecule type" value="Genomic_DNA"/>
</dbReference>
<dbReference type="SUPFAM" id="SSF101960">
    <property type="entry name" value="Stabilizer of iron transporter SufD"/>
    <property type="match status" value="1"/>
</dbReference>
<dbReference type="InterPro" id="IPR000825">
    <property type="entry name" value="SUF_FeS_clus_asmbl_SufBD_core"/>
</dbReference>
<organism evidence="2 3">
    <name type="scientific">Sphingomonas abietis</name>
    <dbReference type="NCBI Taxonomy" id="3012344"/>
    <lineage>
        <taxon>Bacteria</taxon>
        <taxon>Pseudomonadati</taxon>
        <taxon>Pseudomonadota</taxon>
        <taxon>Alphaproteobacteria</taxon>
        <taxon>Sphingomonadales</taxon>
        <taxon>Sphingomonadaceae</taxon>
        <taxon>Sphingomonas</taxon>
    </lineage>
</organism>
<dbReference type="InterPro" id="IPR037284">
    <property type="entry name" value="SUF_FeS_clus_asmbl_SufBD_sf"/>
</dbReference>
<feature type="domain" description="SUF system FeS cluster assembly SufBD core" evidence="1">
    <location>
        <begin position="113"/>
        <end position="332"/>
    </location>
</feature>
<sequence>MTALALPTIRDEAWRWSDLAALPALAEGKPSGQPRTIDELWIDIAGPRLLFVDGVYDASRSNPGPVQIGPADATAAKHALGRLAGNAGWSLTLGQDAATDPIQIVHVASGGANHLAAQVTLEEDAVASIVESYAGDGWSNRAASFTLARSARAMVARRFLHDSGFQSHADTVEIGQAASFVATSLVAGAADSRLDGHLTITGEQAFAEAGGALLGRAKQRHDAAFAVRHAAAHGQSRQIWRAVAADQAVASVAARVEVARHAQKTDGEQSLRGLLMQRTAAVNLKPELEIFADDVKCGHGATVGELDKQSLFYCASRGIPPQEARAILTRAFVADALARIGDEAVREAFSDTAFGWLSA</sequence>
<dbReference type="Pfam" id="PF01458">
    <property type="entry name" value="SUFBD_core"/>
    <property type="match status" value="1"/>
</dbReference>
<dbReference type="PANTHER" id="PTHR43575">
    <property type="entry name" value="PROTEIN ABCI7, CHLOROPLASTIC"/>
    <property type="match status" value="1"/>
</dbReference>
<dbReference type="PANTHER" id="PTHR43575:SF1">
    <property type="entry name" value="PROTEIN ABCI7, CHLOROPLASTIC"/>
    <property type="match status" value="1"/>
</dbReference>